<dbReference type="Pfam" id="PF26088">
    <property type="entry name" value="RRM_LARP4"/>
    <property type="match status" value="1"/>
</dbReference>
<evidence type="ECO:0000313" key="7">
    <source>
        <dbReference type="Proteomes" id="UP001346869"/>
    </source>
</evidence>
<dbReference type="PANTHER" id="PTHR22792:SF48">
    <property type="entry name" value="LA-RELATED PROTEIN 4"/>
    <property type="match status" value="1"/>
</dbReference>
<dbReference type="InterPro" id="IPR036390">
    <property type="entry name" value="WH_DNA-bd_sf"/>
</dbReference>
<dbReference type="SMART" id="SM00715">
    <property type="entry name" value="LA"/>
    <property type="match status" value="1"/>
</dbReference>
<evidence type="ECO:0000259" key="5">
    <source>
        <dbReference type="PROSITE" id="PS50961"/>
    </source>
</evidence>
<feature type="compositionally biased region" description="Low complexity" evidence="4">
    <location>
        <begin position="406"/>
        <end position="420"/>
    </location>
</feature>
<feature type="domain" description="HTH La-type RNA-binding" evidence="5">
    <location>
        <begin position="110"/>
        <end position="199"/>
    </location>
</feature>
<feature type="compositionally biased region" description="Basic and acidic residues" evidence="4">
    <location>
        <begin position="666"/>
        <end position="692"/>
    </location>
</feature>
<dbReference type="InterPro" id="IPR058699">
    <property type="entry name" value="RRM_LARP4/4B"/>
</dbReference>
<feature type="compositionally biased region" description="Basic residues" evidence="4">
    <location>
        <begin position="446"/>
        <end position="457"/>
    </location>
</feature>
<dbReference type="GO" id="GO:0045727">
    <property type="term" value="P:positive regulation of translation"/>
    <property type="evidence" value="ECO:0007669"/>
    <property type="project" value="TreeGrafter"/>
</dbReference>
<comment type="caution">
    <text evidence="6">The sequence shown here is derived from an EMBL/GenBank/DDBJ whole genome shotgun (WGS) entry which is preliminary data.</text>
</comment>
<dbReference type="EMBL" id="JAUZQC010000004">
    <property type="protein sequence ID" value="KAK5872313.1"/>
    <property type="molecule type" value="Genomic_DNA"/>
</dbReference>
<evidence type="ECO:0000313" key="6">
    <source>
        <dbReference type="EMBL" id="KAK5872313.1"/>
    </source>
</evidence>
<feature type="compositionally biased region" description="Basic and acidic residues" evidence="4">
    <location>
        <begin position="527"/>
        <end position="537"/>
    </location>
</feature>
<feature type="compositionally biased region" description="Pro residues" evidence="4">
    <location>
        <begin position="642"/>
        <end position="654"/>
    </location>
</feature>
<dbReference type="SUPFAM" id="SSF46785">
    <property type="entry name" value="Winged helix' DNA-binding domain"/>
    <property type="match status" value="1"/>
</dbReference>
<evidence type="ECO:0000256" key="2">
    <source>
        <dbReference type="ARBA" id="ARBA00022884"/>
    </source>
</evidence>
<dbReference type="PANTHER" id="PTHR22792">
    <property type="entry name" value="LUPUS LA PROTEIN-RELATED"/>
    <property type="match status" value="1"/>
</dbReference>
<dbReference type="GO" id="GO:0005829">
    <property type="term" value="C:cytosol"/>
    <property type="evidence" value="ECO:0007669"/>
    <property type="project" value="TreeGrafter"/>
</dbReference>
<keyword evidence="7" id="KW-1185">Reference proteome</keyword>
<accession>A0AAN7XYD2</accession>
<reference evidence="6 7" key="1">
    <citation type="journal article" date="2023" name="Genes (Basel)">
        <title>Chromosome-Level Genome Assembly and Circadian Gene Repertoire of the Patagonia Blennie Eleginops maclovinus-The Closest Ancestral Proxy of Antarctic Cryonotothenioids.</title>
        <authorList>
            <person name="Cheng C.C."/>
            <person name="Rivera-Colon A.G."/>
            <person name="Minhas B.F."/>
            <person name="Wilson L."/>
            <person name="Rayamajhi N."/>
            <person name="Vargas-Chacoff L."/>
            <person name="Catchen J.M."/>
        </authorList>
    </citation>
    <scope>NUCLEOTIDE SEQUENCE [LARGE SCALE GENOMIC DNA]</scope>
    <source>
        <strain evidence="6">JMC-PN-2008</strain>
    </source>
</reference>
<dbReference type="GO" id="GO:0010494">
    <property type="term" value="C:cytoplasmic stress granule"/>
    <property type="evidence" value="ECO:0007669"/>
    <property type="project" value="TreeGrafter"/>
</dbReference>
<dbReference type="InterPro" id="IPR045180">
    <property type="entry name" value="La_dom_prot"/>
</dbReference>
<dbReference type="PROSITE" id="PS50961">
    <property type="entry name" value="HTH_LA"/>
    <property type="match status" value="1"/>
</dbReference>
<proteinExistence type="predicted"/>
<dbReference type="Proteomes" id="UP001346869">
    <property type="component" value="Unassembled WGS sequence"/>
</dbReference>
<organism evidence="6 7">
    <name type="scientific">Eleginops maclovinus</name>
    <name type="common">Patagonian blennie</name>
    <name type="synonym">Eleginus maclovinus</name>
    <dbReference type="NCBI Taxonomy" id="56733"/>
    <lineage>
        <taxon>Eukaryota</taxon>
        <taxon>Metazoa</taxon>
        <taxon>Chordata</taxon>
        <taxon>Craniata</taxon>
        <taxon>Vertebrata</taxon>
        <taxon>Euteleostomi</taxon>
        <taxon>Actinopterygii</taxon>
        <taxon>Neopterygii</taxon>
        <taxon>Teleostei</taxon>
        <taxon>Neoteleostei</taxon>
        <taxon>Acanthomorphata</taxon>
        <taxon>Eupercaria</taxon>
        <taxon>Perciformes</taxon>
        <taxon>Notothenioidei</taxon>
        <taxon>Eleginopidae</taxon>
        <taxon>Eleginops</taxon>
    </lineage>
</organism>
<dbReference type="GO" id="GO:0003730">
    <property type="term" value="F:mRNA 3'-UTR binding"/>
    <property type="evidence" value="ECO:0007669"/>
    <property type="project" value="TreeGrafter"/>
</dbReference>
<evidence type="ECO:0000256" key="3">
    <source>
        <dbReference type="PROSITE-ProRule" id="PRU00332"/>
    </source>
</evidence>
<dbReference type="InterPro" id="IPR036388">
    <property type="entry name" value="WH-like_DNA-bd_sf"/>
</dbReference>
<name>A0AAN7XYD2_ELEMC</name>
<dbReference type="Pfam" id="PF05383">
    <property type="entry name" value="La"/>
    <property type="match status" value="1"/>
</dbReference>
<dbReference type="AlphaFoldDB" id="A0AAN7XYD2"/>
<dbReference type="InterPro" id="IPR006630">
    <property type="entry name" value="La_HTH"/>
</dbReference>
<dbReference type="CDD" id="cd08035">
    <property type="entry name" value="LARP_4"/>
    <property type="match status" value="1"/>
</dbReference>
<feature type="region of interest" description="Disordered" evidence="4">
    <location>
        <begin position="354"/>
        <end position="466"/>
    </location>
</feature>
<dbReference type="Gene3D" id="1.10.10.10">
    <property type="entry name" value="Winged helix-like DNA-binding domain superfamily/Winged helix DNA-binding domain"/>
    <property type="match status" value="1"/>
</dbReference>
<keyword evidence="2 3" id="KW-0694">RNA-binding</keyword>
<feature type="compositionally biased region" description="Polar residues" evidence="4">
    <location>
        <begin position="354"/>
        <end position="375"/>
    </location>
</feature>
<feature type="region of interest" description="Disordered" evidence="4">
    <location>
        <begin position="522"/>
        <end position="749"/>
    </location>
</feature>
<gene>
    <name evidence="6" type="ORF">PBY51_013027</name>
</gene>
<evidence type="ECO:0000256" key="4">
    <source>
        <dbReference type="SAM" id="MobiDB-lite"/>
    </source>
</evidence>
<evidence type="ECO:0000256" key="1">
    <source>
        <dbReference type="ARBA" id="ARBA00022553"/>
    </source>
</evidence>
<feature type="compositionally biased region" description="Low complexity" evidence="4">
    <location>
        <begin position="586"/>
        <end position="613"/>
    </location>
</feature>
<reference evidence="6 7" key="2">
    <citation type="journal article" date="2023" name="Mol. Biol. Evol.">
        <title>Genomics of Secondarily Temperate Adaptation in the Only Non-Antarctic Icefish.</title>
        <authorList>
            <person name="Rivera-Colon A.G."/>
            <person name="Rayamajhi N."/>
            <person name="Minhas B.F."/>
            <person name="Madrigal G."/>
            <person name="Bilyk K.T."/>
            <person name="Yoon V."/>
            <person name="Hune M."/>
            <person name="Gregory S."/>
            <person name="Cheng C.H.C."/>
            <person name="Catchen J.M."/>
        </authorList>
    </citation>
    <scope>NUCLEOTIDE SEQUENCE [LARGE SCALE GENOMIC DNA]</scope>
    <source>
        <strain evidence="6">JMC-PN-2008</strain>
    </source>
</reference>
<keyword evidence="1" id="KW-0597">Phosphoprotein</keyword>
<sequence>MVTTKGAGLNPNAKVWQEIPAIQNDVPEGTEDAPWLLAYPPPAEMADGCSDVPSSGGKGCDGEYLDSTADFASVPTEEIVNGTEQPDLVYLAFDPQCESTIDGDVCKEEPMSEESLRESLKKQLEFCFSRENLSKDLYLISQMDSDQFIPIWTIACMEDIKALTTDLDLILEILRASPIVKVDETGEKVRPNHSRCIIILREVPETTPVEEVEALFKGENCPKVLSAEFAHNSNWYITFQSDMDAQQAYRYLREEVKTFLGKPIMARIKAINTFFGKNAFRNVDSSVYSQHAQPQAQYGSPVYMPQPYSAQQQYPVYPVVSPTWNPSVMPYFETPLAPFPHSRFINGYNSPGNYEANSSSINTTRPMSRNRNQVKGNPRPGDMPPSSLVLASLMDGPSGPLSPQPLETSGTLTGTASTTAPVPSLSFKDLSPQASIPSGYLSGAARGRRGSNRGMRRRREDDHSLKPVAVIEAKVQPAPKFDLEATSFPPLPGSVVSLRGDAIPEMRLSDVVRGLKVTNKPVSQDVNETRHTNKSEDAVSTAEPVTPAAKLAPVTPLAMGPPVLSVSATVNEEEKTEPPIPKDTVSPSSPLASPTASEPAPSSCSQPESAEAPSPSPPTSPTSDLGAKKLSYAQVCQRLAMDPPPVPTSSPSPPASSAGQPLQELKVNRVEEHRPNSRRTMENREKHRESRPPRQPLRSFRGANGQVRSGGLKTRENQRGLNNAGKHFSPQRGARRSGKEQNIPPRSPK</sequence>
<protein>
    <recommendedName>
        <fullName evidence="5">HTH La-type RNA-binding domain-containing protein</fullName>
    </recommendedName>
</protein>